<dbReference type="Proteomes" id="UP000242188">
    <property type="component" value="Unassembled WGS sequence"/>
</dbReference>
<evidence type="ECO:0000313" key="12">
    <source>
        <dbReference type="Proteomes" id="UP000242188"/>
    </source>
</evidence>
<sequence length="843" mass="93711">MQWISVPGNETEDADMTNGYLSELTTLDSGDSEEPEEDSNYRGNWSSRLDFVLSCLGYVVGLGNVWRFPYLVYKNGGGAFFIPYAIMLVFCGVPLVYLELAFGQYASLGPITVWKAVPLFKGIGISMVLSSAIVSVYYNMVNAWAFHFLFASMTGVLPWLGCDNYWNTEACSTNQYRVDNCSWINQTYFDQENFTLNDSCVSVVTNCSYHGNNETQLMQNCIESLQGILGKDILLDEPKYDGSRASPTEEYFFNRVLGMAGHSLGNLGYIQWELALCLMLAWLIVFVCLVKGIRTSGKVAYCVVTFPYIIIFALLIRAFMMEGYMQGIKFYVTPKWERLKEPGVWADAAVQVFFSLSACMGGLTTLASYNKFHNNIYSDAILVCLGDTLMSVLAGFSVFAMMGVLSNELNTSVENVIASGVGLTFIVNPAAMSFLPAAPLWSLLFFLMIVMLGLSTQFVNIETVITAIIDENITLLRRRRVLVVSIVCGFLFLLGLPLTTQGGMYVLQLMDEYAAGFPILINGIFVCVAIGWVYGVKQFSRDIKHMVGRSVSYWWQAMWCVMTPLIIIFILIFSVIGYEPLSIKYDTDAYPDWAEILGFIITLTPVIAIPVCGLFQVISKEGSLLQRLQKSCHSESNWGPALERHWKNIEYFPTVNTHTIAEDIEHSLLHTVSDNVDFTTVGVRVPSLSQTSLLPKSLSPKKPRDMRERAILNHAYSNPQCHQSTASIEKSSLSSSSSSTSSCHGDEKVPSSSLHDEKLPSCSHNDNFFFGPDIIVVPRNKTKVQMCNASTQTDLALTRKLSSQKHPTTSSRKSSTSSFSTHSASHHSNNDSPAVLQVEVTQL</sequence>
<evidence type="ECO:0000256" key="8">
    <source>
        <dbReference type="RuleBase" id="RU003732"/>
    </source>
</evidence>
<keyword evidence="6" id="KW-0479">Metal-binding</keyword>
<feature type="transmembrane region" description="Helical" evidence="10">
    <location>
        <begin position="443"/>
        <end position="469"/>
    </location>
</feature>
<feature type="binding site" evidence="6">
    <location>
        <position position="57"/>
    </location>
    <ligand>
        <name>Na(+)</name>
        <dbReference type="ChEBI" id="CHEBI:29101"/>
        <label>1</label>
    </ligand>
</feature>
<evidence type="ECO:0000256" key="2">
    <source>
        <dbReference type="ARBA" id="ARBA00022448"/>
    </source>
</evidence>
<dbReference type="GO" id="GO:0046872">
    <property type="term" value="F:metal ion binding"/>
    <property type="evidence" value="ECO:0007669"/>
    <property type="project" value="UniProtKB-KW"/>
</dbReference>
<dbReference type="OrthoDB" id="6065466at2759"/>
<reference evidence="11 12" key="1">
    <citation type="journal article" date="2017" name="Nat. Ecol. Evol.">
        <title>Scallop genome provides insights into evolution of bilaterian karyotype and development.</title>
        <authorList>
            <person name="Wang S."/>
            <person name="Zhang J."/>
            <person name="Jiao W."/>
            <person name="Li J."/>
            <person name="Xun X."/>
            <person name="Sun Y."/>
            <person name="Guo X."/>
            <person name="Huan P."/>
            <person name="Dong B."/>
            <person name="Zhang L."/>
            <person name="Hu X."/>
            <person name="Sun X."/>
            <person name="Wang J."/>
            <person name="Zhao C."/>
            <person name="Wang Y."/>
            <person name="Wang D."/>
            <person name="Huang X."/>
            <person name="Wang R."/>
            <person name="Lv J."/>
            <person name="Li Y."/>
            <person name="Zhang Z."/>
            <person name="Liu B."/>
            <person name="Lu W."/>
            <person name="Hui Y."/>
            <person name="Liang J."/>
            <person name="Zhou Z."/>
            <person name="Hou R."/>
            <person name="Li X."/>
            <person name="Liu Y."/>
            <person name="Li H."/>
            <person name="Ning X."/>
            <person name="Lin Y."/>
            <person name="Zhao L."/>
            <person name="Xing Q."/>
            <person name="Dou J."/>
            <person name="Li Y."/>
            <person name="Mao J."/>
            <person name="Guo H."/>
            <person name="Dou H."/>
            <person name="Li T."/>
            <person name="Mu C."/>
            <person name="Jiang W."/>
            <person name="Fu Q."/>
            <person name="Fu X."/>
            <person name="Miao Y."/>
            <person name="Liu J."/>
            <person name="Yu Q."/>
            <person name="Li R."/>
            <person name="Liao H."/>
            <person name="Li X."/>
            <person name="Kong Y."/>
            <person name="Jiang Z."/>
            <person name="Chourrout D."/>
            <person name="Li R."/>
            <person name="Bao Z."/>
        </authorList>
    </citation>
    <scope>NUCLEOTIDE SEQUENCE [LARGE SCALE GENOMIC DNA]</scope>
    <source>
        <strain evidence="11 12">PY_sf001</strain>
    </source>
</reference>
<feature type="compositionally biased region" description="Low complexity" evidence="9">
    <location>
        <begin position="724"/>
        <end position="742"/>
    </location>
</feature>
<feature type="transmembrane region" description="Helical" evidence="10">
    <location>
        <begin position="299"/>
        <end position="320"/>
    </location>
</feature>
<feature type="transmembrane region" description="Helical" evidence="10">
    <location>
        <begin position="119"/>
        <end position="138"/>
    </location>
</feature>
<dbReference type="InterPro" id="IPR000175">
    <property type="entry name" value="Na/ntran_symport"/>
</dbReference>
<feature type="region of interest" description="Disordered" evidence="9">
    <location>
        <begin position="721"/>
        <end position="757"/>
    </location>
</feature>
<dbReference type="GO" id="GO:0015375">
    <property type="term" value="F:glycine:sodium symporter activity"/>
    <property type="evidence" value="ECO:0007669"/>
    <property type="project" value="TreeGrafter"/>
</dbReference>
<dbReference type="PRINTS" id="PR00176">
    <property type="entry name" value="NANEUSMPORT"/>
</dbReference>
<comment type="subcellular location">
    <subcellularLocation>
        <location evidence="1">Membrane</location>
        <topology evidence="1">Multi-pass membrane protein</topology>
    </subcellularLocation>
</comment>
<comment type="caution">
    <text evidence="11">The sequence shown here is derived from an EMBL/GenBank/DDBJ whole genome shotgun (WGS) entry which is preliminary data.</text>
</comment>
<dbReference type="PANTHER" id="PTHR11616:SF240">
    <property type="entry name" value="BLOATED TUBULES, ISOFORM B-RELATED"/>
    <property type="match status" value="1"/>
</dbReference>
<feature type="binding site" evidence="6">
    <location>
        <position position="60"/>
    </location>
    <ligand>
        <name>Na(+)</name>
        <dbReference type="ChEBI" id="CHEBI:29101"/>
        <label>1</label>
    </ligand>
</feature>
<feature type="region of interest" description="Disordered" evidence="9">
    <location>
        <begin position="798"/>
        <end position="843"/>
    </location>
</feature>
<proteinExistence type="inferred from homology"/>
<dbReference type="InterPro" id="IPR037272">
    <property type="entry name" value="SNS_sf"/>
</dbReference>
<feature type="transmembrane region" description="Helical" evidence="10">
    <location>
        <begin position="344"/>
        <end position="368"/>
    </location>
</feature>
<evidence type="ECO:0000256" key="5">
    <source>
        <dbReference type="ARBA" id="ARBA00023136"/>
    </source>
</evidence>
<feature type="transmembrane region" description="Helical" evidence="10">
    <location>
        <begin position="596"/>
        <end position="618"/>
    </location>
</feature>
<feature type="disulfide bond" evidence="7">
    <location>
        <begin position="162"/>
        <end position="171"/>
    </location>
</feature>
<dbReference type="PROSITE" id="PS00754">
    <property type="entry name" value="NA_NEUROTRAN_SYMP_2"/>
    <property type="match status" value="1"/>
</dbReference>
<feature type="transmembrane region" description="Helical" evidence="10">
    <location>
        <begin position="274"/>
        <end position="293"/>
    </location>
</feature>
<evidence type="ECO:0000256" key="7">
    <source>
        <dbReference type="PIRSR" id="PIRSR600175-2"/>
    </source>
</evidence>
<dbReference type="EMBL" id="NEDP02005593">
    <property type="protein sequence ID" value="OWF37248.1"/>
    <property type="molecule type" value="Genomic_DNA"/>
</dbReference>
<keyword evidence="2 8" id="KW-0813">Transport</keyword>
<name>A0A210PL73_MIZYE</name>
<keyword evidence="6" id="KW-0915">Sodium</keyword>
<feature type="transmembrane region" description="Helical" evidence="10">
    <location>
        <begin position="380"/>
        <end position="404"/>
    </location>
</feature>
<evidence type="ECO:0000256" key="3">
    <source>
        <dbReference type="ARBA" id="ARBA00022692"/>
    </source>
</evidence>
<dbReference type="PROSITE" id="PS00610">
    <property type="entry name" value="NA_NEUROTRAN_SYMP_1"/>
    <property type="match status" value="1"/>
</dbReference>
<evidence type="ECO:0000313" key="11">
    <source>
        <dbReference type="EMBL" id="OWF37248.1"/>
    </source>
</evidence>
<dbReference type="PANTHER" id="PTHR11616">
    <property type="entry name" value="SODIUM/CHLORIDE DEPENDENT TRANSPORTER"/>
    <property type="match status" value="1"/>
</dbReference>
<evidence type="ECO:0000256" key="4">
    <source>
        <dbReference type="ARBA" id="ARBA00022989"/>
    </source>
</evidence>
<protein>
    <recommendedName>
        <fullName evidence="8">Transporter</fullName>
    </recommendedName>
</protein>
<feature type="binding site" evidence="6">
    <location>
        <position position="355"/>
    </location>
    <ligand>
        <name>Na(+)</name>
        <dbReference type="ChEBI" id="CHEBI:29101"/>
        <label>1</label>
    </ligand>
</feature>
<keyword evidence="7" id="KW-1015">Disulfide bond</keyword>
<feature type="transmembrane region" description="Helical" evidence="10">
    <location>
        <begin position="78"/>
        <end position="98"/>
    </location>
</feature>
<evidence type="ECO:0000256" key="10">
    <source>
        <dbReference type="SAM" id="Phobius"/>
    </source>
</evidence>
<feature type="binding site" evidence="6">
    <location>
        <position position="452"/>
    </location>
    <ligand>
        <name>Na(+)</name>
        <dbReference type="ChEBI" id="CHEBI:29101"/>
        <label>1</label>
    </ligand>
</feature>
<feature type="transmembrane region" description="Helical" evidence="10">
    <location>
        <begin position="481"/>
        <end position="507"/>
    </location>
</feature>
<feature type="compositionally biased region" description="Low complexity" evidence="9">
    <location>
        <begin position="806"/>
        <end position="827"/>
    </location>
</feature>
<keyword evidence="12" id="KW-1185">Reference proteome</keyword>
<comment type="similarity">
    <text evidence="8">Belongs to the sodium:neurotransmitter symporter (SNF) (TC 2.A.22) family.</text>
</comment>
<feature type="binding site" evidence="6">
    <location>
        <position position="64"/>
    </location>
    <ligand>
        <name>Na(+)</name>
        <dbReference type="ChEBI" id="CHEBI:29101"/>
        <label>1</label>
    </ligand>
</feature>
<feature type="transmembrane region" description="Helical" evidence="10">
    <location>
        <begin position="513"/>
        <end position="536"/>
    </location>
</feature>
<evidence type="ECO:0000256" key="9">
    <source>
        <dbReference type="SAM" id="MobiDB-lite"/>
    </source>
</evidence>
<accession>A0A210PL73</accession>
<feature type="transmembrane region" description="Helical" evidence="10">
    <location>
        <begin position="557"/>
        <end position="576"/>
    </location>
</feature>
<dbReference type="GO" id="GO:0005886">
    <property type="term" value="C:plasma membrane"/>
    <property type="evidence" value="ECO:0007669"/>
    <property type="project" value="TreeGrafter"/>
</dbReference>
<feature type="transmembrane region" description="Helical" evidence="10">
    <location>
        <begin position="49"/>
        <end position="66"/>
    </location>
</feature>
<dbReference type="Pfam" id="PF00209">
    <property type="entry name" value="SNF"/>
    <property type="match status" value="2"/>
</dbReference>
<organism evidence="11 12">
    <name type="scientific">Mizuhopecten yessoensis</name>
    <name type="common">Japanese scallop</name>
    <name type="synonym">Patinopecten yessoensis</name>
    <dbReference type="NCBI Taxonomy" id="6573"/>
    <lineage>
        <taxon>Eukaryota</taxon>
        <taxon>Metazoa</taxon>
        <taxon>Spiralia</taxon>
        <taxon>Lophotrochozoa</taxon>
        <taxon>Mollusca</taxon>
        <taxon>Bivalvia</taxon>
        <taxon>Autobranchia</taxon>
        <taxon>Pteriomorphia</taxon>
        <taxon>Pectinida</taxon>
        <taxon>Pectinoidea</taxon>
        <taxon>Pectinidae</taxon>
        <taxon>Mizuhopecten</taxon>
    </lineage>
</organism>
<keyword evidence="4 10" id="KW-1133">Transmembrane helix</keyword>
<keyword evidence="8" id="KW-0769">Symport</keyword>
<dbReference type="SUPFAM" id="SSF161070">
    <property type="entry name" value="SNF-like"/>
    <property type="match status" value="1"/>
</dbReference>
<evidence type="ECO:0000256" key="1">
    <source>
        <dbReference type="ARBA" id="ARBA00004141"/>
    </source>
</evidence>
<feature type="transmembrane region" description="Helical" evidence="10">
    <location>
        <begin position="144"/>
        <end position="162"/>
    </location>
</feature>
<dbReference type="AlphaFoldDB" id="A0A210PL73"/>
<keyword evidence="5 10" id="KW-0472">Membrane</keyword>
<gene>
    <name evidence="11" type="ORF">KP79_PYT12410</name>
</gene>
<evidence type="ECO:0000256" key="6">
    <source>
        <dbReference type="PIRSR" id="PIRSR600175-1"/>
    </source>
</evidence>
<feature type="compositionally biased region" description="Basic and acidic residues" evidence="9">
    <location>
        <begin position="744"/>
        <end position="757"/>
    </location>
</feature>
<dbReference type="PROSITE" id="PS50267">
    <property type="entry name" value="NA_NEUROTRAN_SYMP_3"/>
    <property type="match status" value="1"/>
</dbReference>
<keyword evidence="3 8" id="KW-0812">Transmembrane</keyword>